<dbReference type="PANTHER" id="PTHR23415">
    <property type="entry name" value="CYCLIN-DEPENDENT KINASES REGULATORY SUBUNIT/60S RIBOSOME SUBUNIT BIOGENESIS PROTEIN NIP7"/>
    <property type="match status" value="1"/>
</dbReference>
<evidence type="ECO:0000256" key="3">
    <source>
        <dbReference type="ARBA" id="ARBA00023306"/>
    </source>
</evidence>
<proteinExistence type="inferred from homology"/>
<keyword evidence="6" id="KW-1185">Reference proteome</keyword>
<organism evidence="6 8">
    <name type="scientific">Temnothorax curvispinosus</name>
    <dbReference type="NCBI Taxonomy" id="300111"/>
    <lineage>
        <taxon>Eukaryota</taxon>
        <taxon>Metazoa</taxon>
        <taxon>Ecdysozoa</taxon>
        <taxon>Arthropoda</taxon>
        <taxon>Hexapoda</taxon>
        <taxon>Insecta</taxon>
        <taxon>Pterygota</taxon>
        <taxon>Neoptera</taxon>
        <taxon>Endopterygota</taxon>
        <taxon>Hymenoptera</taxon>
        <taxon>Apocrita</taxon>
        <taxon>Aculeata</taxon>
        <taxon>Formicoidea</taxon>
        <taxon>Formicidae</taxon>
        <taxon>Myrmicinae</taxon>
        <taxon>Temnothorax</taxon>
    </lineage>
</organism>
<evidence type="ECO:0000313" key="7">
    <source>
        <dbReference type="RefSeq" id="XP_024868214.1"/>
    </source>
</evidence>
<dbReference type="Pfam" id="PF01111">
    <property type="entry name" value="CKS"/>
    <property type="match status" value="1"/>
</dbReference>
<dbReference type="SMART" id="SM01084">
    <property type="entry name" value="CKS"/>
    <property type="match status" value="1"/>
</dbReference>
<evidence type="ECO:0000313" key="6">
    <source>
        <dbReference type="Proteomes" id="UP000504618"/>
    </source>
</evidence>
<evidence type="ECO:0000313" key="8">
    <source>
        <dbReference type="RefSeq" id="XP_024868215.1"/>
    </source>
</evidence>
<evidence type="ECO:0000256" key="5">
    <source>
        <dbReference type="RuleBase" id="RU311113"/>
    </source>
</evidence>
<dbReference type="FunFam" id="3.30.170.10:FF:000001">
    <property type="entry name" value="Cyclin-dependent kinases regulatory subunit"/>
    <property type="match status" value="1"/>
</dbReference>
<keyword evidence="3 5" id="KW-0131">Cell cycle</keyword>
<accession>A0A6J1PG28</accession>
<dbReference type="RefSeq" id="XP_024868215.1">
    <property type="nucleotide sequence ID" value="XM_025012447.1"/>
</dbReference>
<protein>
    <recommendedName>
        <fullName evidence="4 5">Cyclin-dependent kinases regulatory subunit</fullName>
    </recommendedName>
</protein>
<dbReference type="Gene3D" id="3.30.170.10">
    <property type="entry name" value="Cyclin-dependent kinase, regulatory subunit"/>
    <property type="match status" value="1"/>
</dbReference>
<evidence type="ECO:0000256" key="4">
    <source>
        <dbReference type="ARBA" id="ARBA00068939"/>
    </source>
</evidence>
<evidence type="ECO:0000256" key="1">
    <source>
        <dbReference type="ARBA" id="ARBA00007782"/>
    </source>
</evidence>
<dbReference type="SUPFAM" id="SSF55637">
    <property type="entry name" value="Cell cycle regulatory proteins"/>
    <property type="match status" value="1"/>
</dbReference>
<dbReference type="Proteomes" id="UP000504618">
    <property type="component" value="Unplaced"/>
</dbReference>
<reference evidence="7 8" key="1">
    <citation type="submission" date="2025-04" db="UniProtKB">
        <authorList>
            <consortium name="RefSeq"/>
        </authorList>
    </citation>
    <scope>IDENTIFICATION</scope>
    <source>
        <tissue evidence="7 8">Whole body</tissue>
    </source>
</reference>
<dbReference type="GO" id="GO:0016538">
    <property type="term" value="F:cyclin-dependent protein serine/threonine kinase regulator activity"/>
    <property type="evidence" value="ECO:0007669"/>
    <property type="project" value="InterPro"/>
</dbReference>
<comment type="similarity">
    <text evidence="1 5">Belongs to the CKS family.</text>
</comment>
<dbReference type="GO" id="GO:0051301">
    <property type="term" value="P:cell division"/>
    <property type="evidence" value="ECO:0007669"/>
    <property type="project" value="UniProtKB-UniRule"/>
</dbReference>
<dbReference type="OrthoDB" id="440676at2759"/>
<dbReference type="RefSeq" id="XP_024868214.1">
    <property type="nucleotide sequence ID" value="XM_025012446.1"/>
</dbReference>
<comment type="function">
    <text evidence="5">Binds to the catalytic subunit of the cyclin dependent kinases and is essential for their biological function.</text>
</comment>
<keyword evidence="2 5" id="KW-0132">Cell division</keyword>
<dbReference type="GeneID" id="112452317"/>
<dbReference type="AlphaFoldDB" id="A0A6J1PG28"/>
<gene>
    <name evidence="7 8" type="primary">LOC112452317</name>
</gene>
<name>A0A6J1PG28_9HYME</name>
<dbReference type="InterPro" id="IPR036858">
    <property type="entry name" value="Cyclin-dep_kinase_reg-sub_sf"/>
</dbReference>
<dbReference type="PRINTS" id="PR00296">
    <property type="entry name" value="CYCLINKINASE"/>
</dbReference>
<dbReference type="InterPro" id="IPR000789">
    <property type="entry name" value="Cyclin-dep_kinase_reg-sub"/>
</dbReference>
<evidence type="ECO:0000256" key="2">
    <source>
        <dbReference type="ARBA" id="ARBA00022618"/>
    </source>
</evidence>
<sequence length="126" mass="14805">MCVAVCGRTLERNRSINLLLLVHPLTLSPSRMPVENIQYSEKYSDDRYEYRHVILPLDIARHVPKTHLMTETEWRNLGVQQSPGWVHYMMHGPEPHVLLFRRMRTDIVPAPRCTALQREQTVVYSI</sequence>
<dbReference type="PROSITE" id="PS00945">
    <property type="entry name" value="CKS_2"/>
    <property type="match status" value="1"/>
</dbReference>